<dbReference type="AlphaFoldDB" id="A0A3M2L1G6"/>
<dbReference type="SUPFAM" id="SSF52743">
    <property type="entry name" value="Subtilisin-like"/>
    <property type="match status" value="1"/>
</dbReference>
<dbReference type="PANTHER" id="PTHR14218:SF15">
    <property type="entry name" value="TRIPEPTIDYL-PEPTIDASE 1"/>
    <property type="match status" value="1"/>
</dbReference>
<evidence type="ECO:0000256" key="1">
    <source>
        <dbReference type="SAM" id="MobiDB-lite"/>
    </source>
</evidence>
<dbReference type="Proteomes" id="UP000279275">
    <property type="component" value="Unassembled WGS sequence"/>
</dbReference>
<dbReference type="Gene3D" id="3.40.50.200">
    <property type="entry name" value="Peptidase S8/S53 domain"/>
    <property type="match status" value="1"/>
</dbReference>
<organism evidence="4 5">
    <name type="scientific">Nocardia stercoris</name>
    <dbReference type="NCBI Taxonomy" id="2483361"/>
    <lineage>
        <taxon>Bacteria</taxon>
        <taxon>Bacillati</taxon>
        <taxon>Actinomycetota</taxon>
        <taxon>Actinomycetes</taxon>
        <taxon>Mycobacteriales</taxon>
        <taxon>Nocardiaceae</taxon>
        <taxon>Nocardia</taxon>
    </lineage>
</organism>
<dbReference type="OrthoDB" id="3480681at2"/>
<dbReference type="GO" id="GO:0006508">
    <property type="term" value="P:proteolysis"/>
    <property type="evidence" value="ECO:0007669"/>
    <property type="project" value="InterPro"/>
</dbReference>
<reference evidence="4 5" key="1">
    <citation type="submission" date="2018-10" db="EMBL/GenBank/DDBJ databases">
        <title>Isolation from cow dung.</title>
        <authorList>
            <person name="Ling L."/>
        </authorList>
    </citation>
    <scope>NUCLEOTIDE SEQUENCE [LARGE SCALE GENOMIC DNA]</scope>
    <source>
        <strain evidence="4 5">NEAU-LL90</strain>
    </source>
</reference>
<dbReference type="InterPro" id="IPR050819">
    <property type="entry name" value="Tripeptidyl-peptidase_I"/>
</dbReference>
<dbReference type="CDD" id="cd04056">
    <property type="entry name" value="Peptidases_S53"/>
    <property type="match status" value="1"/>
</dbReference>
<feature type="domain" description="Peptidase S53" evidence="3">
    <location>
        <begin position="71"/>
        <end position="403"/>
    </location>
</feature>
<sequence>MFVRWNWPVAVAVGAAVVVSVAPSAGADPKPGHGWNKNVCGDAAEPGKAHCHARVVTDAAGNVAVYSTPPGFTPADLRSAYNVTGNGSSATTIAIVDAMGYANAESDLAVYRSQFGLPPCTSANGCFQKVGQNGSTTGLPAEDTGWAQESALDLDMASAICPNCRIVLLEAASGNLGDLATAANTAVTKFGAKVVSNSYGGSENGAAGLEWAYNHPGVAVVASSGDKGPGGFDGSGGGLSFPASSAHVVAIGGTSLTRDGSARGWSETAWSDAGSGCSVVFGKPVWQKDSGCGHRMSADVSAVADPNTGVAVYGPTGSGSGWLQVGGTSVSAPLIGGMYALAGGGADGASTLYTGTMAFNDVSAGSTGTCTPAYICTAGAGYDGPTGLGTPNGSFPAPVVSAGGSTGSSGSAG</sequence>
<feature type="compositionally biased region" description="Gly residues" evidence="1">
    <location>
        <begin position="404"/>
        <end position="413"/>
    </location>
</feature>
<dbReference type="InterPro" id="IPR036852">
    <property type="entry name" value="Peptidase_S8/S53_dom_sf"/>
</dbReference>
<feature type="signal peptide" evidence="2">
    <location>
        <begin position="1"/>
        <end position="27"/>
    </location>
</feature>
<protein>
    <submittedName>
        <fullName evidence="4">Peptidase S8</fullName>
    </submittedName>
</protein>
<feature type="region of interest" description="Disordered" evidence="1">
    <location>
        <begin position="393"/>
        <end position="413"/>
    </location>
</feature>
<dbReference type="PANTHER" id="PTHR14218">
    <property type="entry name" value="PROTEASE S8 TRIPEPTIDYL PEPTIDASE I CLN2"/>
    <property type="match status" value="1"/>
</dbReference>
<dbReference type="GO" id="GO:0004252">
    <property type="term" value="F:serine-type endopeptidase activity"/>
    <property type="evidence" value="ECO:0007669"/>
    <property type="project" value="InterPro"/>
</dbReference>
<feature type="chain" id="PRO_5018242628" evidence="2">
    <location>
        <begin position="28"/>
        <end position="413"/>
    </location>
</feature>
<proteinExistence type="predicted"/>
<keyword evidence="5" id="KW-1185">Reference proteome</keyword>
<evidence type="ECO:0000259" key="3">
    <source>
        <dbReference type="PROSITE" id="PS51695"/>
    </source>
</evidence>
<evidence type="ECO:0000256" key="2">
    <source>
        <dbReference type="SAM" id="SignalP"/>
    </source>
</evidence>
<name>A0A3M2L1G6_9NOCA</name>
<dbReference type="PROSITE" id="PS51695">
    <property type="entry name" value="SEDOLISIN"/>
    <property type="match status" value="1"/>
</dbReference>
<keyword evidence="2" id="KW-0732">Signal</keyword>
<comment type="caution">
    <text evidence="4">The sequence shown here is derived from an EMBL/GenBank/DDBJ whole genome shotgun (WGS) entry which is preliminary data.</text>
</comment>
<dbReference type="InterPro" id="IPR030400">
    <property type="entry name" value="Sedolisin_dom"/>
</dbReference>
<gene>
    <name evidence="4" type="ORF">EBN03_30520</name>
</gene>
<evidence type="ECO:0000313" key="5">
    <source>
        <dbReference type="Proteomes" id="UP000279275"/>
    </source>
</evidence>
<evidence type="ECO:0000313" key="4">
    <source>
        <dbReference type="EMBL" id="RMI28388.1"/>
    </source>
</evidence>
<dbReference type="GO" id="GO:0008240">
    <property type="term" value="F:tripeptidyl-peptidase activity"/>
    <property type="evidence" value="ECO:0007669"/>
    <property type="project" value="TreeGrafter"/>
</dbReference>
<accession>A0A3M2L1G6</accession>
<dbReference type="EMBL" id="RFFH01000022">
    <property type="protein sequence ID" value="RMI28388.1"/>
    <property type="molecule type" value="Genomic_DNA"/>
</dbReference>